<accession>A0A2P5FU21</accession>
<keyword evidence="1" id="KW-1133">Transmembrane helix</keyword>
<evidence type="ECO:0000256" key="1">
    <source>
        <dbReference type="SAM" id="Phobius"/>
    </source>
</evidence>
<dbReference type="InParanoid" id="A0A2P5FU21"/>
<protein>
    <submittedName>
        <fullName evidence="2">Uncharacterized protein</fullName>
    </submittedName>
</protein>
<evidence type="ECO:0000313" key="3">
    <source>
        <dbReference type="Proteomes" id="UP000237000"/>
    </source>
</evidence>
<name>A0A2P5FU21_TREOI</name>
<keyword evidence="1" id="KW-0472">Membrane</keyword>
<organism evidence="2 3">
    <name type="scientific">Trema orientale</name>
    <name type="common">Charcoal tree</name>
    <name type="synonym">Celtis orientalis</name>
    <dbReference type="NCBI Taxonomy" id="63057"/>
    <lineage>
        <taxon>Eukaryota</taxon>
        <taxon>Viridiplantae</taxon>
        <taxon>Streptophyta</taxon>
        <taxon>Embryophyta</taxon>
        <taxon>Tracheophyta</taxon>
        <taxon>Spermatophyta</taxon>
        <taxon>Magnoliopsida</taxon>
        <taxon>eudicotyledons</taxon>
        <taxon>Gunneridae</taxon>
        <taxon>Pentapetalae</taxon>
        <taxon>rosids</taxon>
        <taxon>fabids</taxon>
        <taxon>Rosales</taxon>
        <taxon>Cannabaceae</taxon>
        <taxon>Trema</taxon>
    </lineage>
</organism>
<keyword evidence="3" id="KW-1185">Reference proteome</keyword>
<comment type="caution">
    <text evidence="2">The sequence shown here is derived from an EMBL/GenBank/DDBJ whole genome shotgun (WGS) entry which is preliminary data.</text>
</comment>
<dbReference type="AlphaFoldDB" id="A0A2P5FU21"/>
<feature type="transmembrane region" description="Helical" evidence="1">
    <location>
        <begin position="53"/>
        <end position="74"/>
    </location>
</feature>
<proteinExistence type="predicted"/>
<evidence type="ECO:0000313" key="2">
    <source>
        <dbReference type="EMBL" id="POO01286.1"/>
    </source>
</evidence>
<sequence length="190" mass="20763">MVYSSPSRFCSSSSSTVPFSIHGGSNFTFSFHHFAIFLFLALFRTAAPEVGSWSLASIVFCIGKLGIPLLFFLAEMPKMSTCRKARGKVGAGSVVAGDRWCRELSGGTRRRRCSALGLAVVIGERDGIDCAACVGLGEGATACCSERWSRCRSDGMLQRLWFSAGARRRRYSTKEVIQHLMRWAAPCVES</sequence>
<reference evidence="3" key="1">
    <citation type="submission" date="2016-06" db="EMBL/GenBank/DDBJ databases">
        <title>Parallel loss of symbiosis genes in relatives of nitrogen-fixing non-legume Parasponia.</title>
        <authorList>
            <person name="Van Velzen R."/>
            <person name="Holmer R."/>
            <person name="Bu F."/>
            <person name="Rutten L."/>
            <person name="Van Zeijl A."/>
            <person name="Liu W."/>
            <person name="Santuari L."/>
            <person name="Cao Q."/>
            <person name="Sharma T."/>
            <person name="Shen D."/>
            <person name="Roswanjaya Y."/>
            <person name="Wardhani T."/>
            <person name="Kalhor M.S."/>
            <person name="Jansen J."/>
            <person name="Van den Hoogen J."/>
            <person name="Gungor B."/>
            <person name="Hartog M."/>
            <person name="Hontelez J."/>
            <person name="Verver J."/>
            <person name="Yang W.-C."/>
            <person name="Schijlen E."/>
            <person name="Repin R."/>
            <person name="Schilthuizen M."/>
            <person name="Schranz E."/>
            <person name="Heidstra R."/>
            <person name="Miyata K."/>
            <person name="Fedorova E."/>
            <person name="Kohlen W."/>
            <person name="Bisseling T."/>
            <person name="Smit S."/>
            <person name="Geurts R."/>
        </authorList>
    </citation>
    <scope>NUCLEOTIDE SEQUENCE [LARGE SCALE GENOMIC DNA]</scope>
    <source>
        <strain evidence="3">cv. RG33-2</strain>
    </source>
</reference>
<feature type="transmembrane region" description="Helical" evidence="1">
    <location>
        <begin position="29"/>
        <end position="47"/>
    </location>
</feature>
<dbReference type="EMBL" id="JXTC01000009">
    <property type="protein sequence ID" value="POO01286.1"/>
    <property type="molecule type" value="Genomic_DNA"/>
</dbReference>
<dbReference type="Proteomes" id="UP000237000">
    <property type="component" value="Unassembled WGS sequence"/>
</dbReference>
<gene>
    <name evidence="2" type="ORF">TorRG33x02_030400</name>
</gene>
<keyword evidence="1" id="KW-0812">Transmembrane</keyword>